<protein>
    <submittedName>
        <fullName evidence="1">Uncharacterized protein</fullName>
    </submittedName>
</protein>
<evidence type="ECO:0000313" key="2">
    <source>
        <dbReference type="Proteomes" id="UP000290289"/>
    </source>
</evidence>
<reference evidence="1 2" key="1">
    <citation type="submission" date="2018-10" db="EMBL/GenBank/DDBJ databases">
        <title>A high-quality apple genome assembly.</title>
        <authorList>
            <person name="Hu J."/>
        </authorList>
    </citation>
    <scope>NUCLEOTIDE SEQUENCE [LARGE SCALE GENOMIC DNA]</scope>
    <source>
        <strain evidence="2">cv. HFTH1</strain>
        <tissue evidence="1">Young leaf</tissue>
    </source>
</reference>
<sequence length="144" mass="16336">MCLYGIGLLPILPIGFMVSSPRPYKHIANLVPHRCGTTPPHSGLSSCESKWPHAVHVIQLLSTCRLENPPHVRRRVESCPTSVRDKVCYVLIWSWVTSHIANWFYGGTQFHHKYESKYCQIGNTYINTKTVSSWDSVGEMPKPS</sequence>
<proteinExistence type="predicted"/>
<dbReference type="Proteomes" id="UP000290289">
    <property type="component" value="Chromosome 17"/>
</dbReference>
<organism evidence="1 2">
    <name type="scientific">Malus domestica</name>
    <name type="common">Apple</name>
    <name type="synonym">Pyrus malus</name>
    <dbReference type="NCBI Taxonomy" id="3750"/>
    <lineage>
        <taxon>Eukaryota</taxon>
        <taxon>Viridiplantae</taxon>
        <taxon>Streptophyta</taxon>
        <taxon>Embryophyta</taxon>
        <taxon>Tracheophyta</taxon>
        <taxon>Spermatophyta</taxon>
        <taxon>Magnoliopsida</taxon>
        <taxon>eudicotyledons</taxon>
        <taxon>Gunneridae</taxon>
        <taxon>Pentapetalae</taxon>
        <taxon>rosids</taxon>
        <taxon>fabids</taxon>
        <taxon>Rosales</taxon>
        <taxon>Rosaceae</taxon>
        <taxon>Amygdaloideae</taxon>
        <taxon>Maleae</taxon>
        <taxon>Malus</taxon>
    </lineage>
</organism>
<gene>
    <name evidence="1" type="ORF">DVH24_028168</name>
</gene>
<dbReference type="EMBL" id="RDQH01000343">
    <property type="protein sequence ID" value="RXH68021.1"/>
    <property type="molecule type" value="Genomic_DNA"/>
</dbReference>
<comment type="caution">
    <text evidence="1">The sequence shown here is derived from an EMBL/GenBank/DDBJ whole genome shotgun (WGS) entry which is preliminary data.</text>
</comment>
<keyword evidence="2" id="KW-1185">Reference proteome</keyword>
<accession>A0A498HFW0</accession>
<dbReference type="AlphaFoldDB" id="A0A498HFW0"/>
<evidence type="ECO:0000313" key="1">
    <source>
        <dbReference type="EMBL" id="RXH68021.1"/>
    </source>
</evidence>
<name>A0A498HFW0_MALDO</name>